<reference evidence="2 3" key="1">
    <citation type="submission" date="2017-12" db="EMBL/GenBank/DDBJ databases">
        <title>Phylogenetic diversity of female urinary microbiome.</title>
        <authorList>
            <person name="Thomas-White K."/>
            <person name="Wolfe A.J."/>
        </authorList>
    </citation>
    <scope>NUCLEOTIDE SEQUENCE [LARGE SCALE GENOMIC DNA]</scope>
    <source>
        <strain evidence="2 3">UMB0777</strain>
    </source>
</reference>
<dbReference type="AlphaFoldDB" id="A0A2I1R112"/>
<protein>
    <submittedName>
        <fullName evidence="2">Uncharacterized protein</fullName>
    </submittedName>
</protein>
<sequence>MNWVIWSLNVAVIVLAIAVIALWRFPIGNFGWFQRLLRARKRALAEGHTEDWHDDAWYDALAAHGMRINDPDAPLASAGHEAEFTRRHPGPTPPPRQPASMVNPILALIAVAIVATVSTLALN</sequence>
<name>A0A2I1R112_9ACTN</name>
<comment type="caution">
    <text evidence="2">The sequence shown here is derived from an EMBL/GenBank/DDBJ whole genome shotgun (WGS) entry which is preliminary data.</text>
</comment>
<keyword evidence="1" id="KW-0812">Transmembrane</keyword>
<evidence type="ECO:0000313" key="2">
    <source>
        <dbReference type="EMBL" id="PKZ62820.1"/>
    </source>
</evidence>
<dbReference type="Proteomes" id="UP000234662">
    <property type="component" value="Unassembled WGS sequence"/>
</dbReference>
<accession>A0A2I1R112</accession>
<keyword evidence="1" id="KW-0472">Membrane</keyword>
<dbReference type="EMBL" id="PKJC01000042">
    <property type="protein sequence ID" value="PKZ62820.1"/>
    <property type="molecule type" value="Genomic_DNA"/>
</dbReference>
<gene>
    <name evidence="2" type="ORF">CYJ73_24915</name>
</gene>
<dbReference type="RefSeq" id="WP_101823075.1">
    <property type="nucleotide sequence ID" value="NZ_PKJC01000042.1"/>
</dbReference>
<keyword evidence="1" id="KW-1133">Transmembrane helix</keyword>
<organism evidence="2 3">
    <name type="scientific">Gordonia terrae</name>
    <dbReference type="NCBI Taxonomy" id="2055"/>
    <lineage>
        <taxon>Bacteria</taxon>
        <taxon>Bacillati</taxon>
        <taxon>Actinomycetota</taxon>
        <taxon>Actinomycetes</taxon>
        <taxon>Mycobacteriales</taxon>
        <taxon>Gordoniaceae</taxon>
        <taxon>Gordonia</taxon>
    </lineage>
</organism>
<evidence type="ECO:0000256" key="1">
    <source>
        <dbReference type="SAM" id="Phobius"/>
    </source>
</evidence>
<feature type="transmembrane region" description="Helical" evidence="1">
    <location>
        <begin position="105"/>
        <end position="122"/>
    </location>
</feature>
<feature type="transmembrane region" description="Helical" evidence="1">
    <location>
        <begin position="6"/>
        <end position="32"/>
    </location>
</feature>
<evidence type="ECO:0000313" key="3">
    <source>
        <dbReference type="Proteomes" id="UP000234662"/>
    </source>
</evidence>
<proteinExistence type="predicted"/>